<dbReference type="CDD" id="cd16936">
    <property type="entry name" value="HATPase_RsbW-like"/>
    <property type="match status" value="1"/>
</dbReference>
<evidence type="ECO:0000256" key="2">
    <source>
        <dbReference type="PROSITE-ProRule" id="PRU00169"/>
    </source>
</evidence>
<dbReference type="PANTHER" id="PTHR43156:SF2">
    <property type="entry name" value="STAGE II SPORULATION PROTEIN E"/>
    <property type="match status" value="1"/>
</dbReference>
<dbReference type="InterPro" id="IPR036457">
    <property type="entry name" value="PPM-type-like_dom_sf"/>
</dbReference>
<dbReference type="Pfam" id="PF07228">
    <property type="entry name" value="SpoIIE"/>
    <property type="match status" value="1"/>
</dbReference>
<dbReference type="SMART" id="SM00448">
    <property type="entry name" value="REC"/>
    <property type="match status" value="1"/>
</dbReference>
<accession>A0A923JVN9</accession>
<name>A0A923JVN9_9PSED</name>
<keyword evidence="2" id="KW-0597">Phosphoprotein</keyword>
<feature type="domain" description="Response regulatory" evidence="3">
    <location>
        <begin position="8"/>
        <end position="124"/>
    </location>
</feature>
<dbReference type="GO" id="GO:0016791">
    <property type="term" value="F:phosphatase activity"/>
    <property type="evidence" value="ECO:0007669"/>
    <property type="project" value="TreeGrafter"/>
</dbReference>
<dbReference type="InterPro" id="IPR001789">
    <property type="entry name" value="Sig_transdc_resp-reg_receiver"/>
</dbReference>
<sequence>MPADQALRVLIAEDGAADRLLLAQIVRRQGHEVFTAENGEQAVALFAEKRPQLVLLDALMPVMDGFEAARQIKALAGQALVPIIFLTSLSEDDDLVRCLEAGGDDFVAKPYSAVILGAKIHAMNRLRRLQATVLEQRDQITRHHHHLLNEQRVAKAVFDKVAHSGCLRSPNIRYLQSPYALFNGDLLLAAFTPSGDMHVLLGDFTGHGLPAAVGAMPLAEVFYGMTAKGYGLAETLREMNAKLKRILPVDMFCCALLLNLSFQRACVEVWNGGMPDGYRLSASGELLATLASKHLPLGILAPERFDDSTEVMPLGVGERLLLLSDGVLDTSDEQERLFGVERLQAVMAENLDPERLFDDVLQALKRFGGRARDDISLCDIRMVEPGFEAPAAMLYSDSGRSSPLDWSLGLTLRGDSLKRFNPVPYLLQLLQEVHGLRPSSGVLHSVLSELYSNALEHGVLGLDSGLKRDASGFAEYYRQRAERLAQQVDGDVRFDLRVEPHGQGGRLTIEVRDSGAGFDVEQVLARPAHEQGFSGRGVNLVRRLSQHAQWLEGGRCARIQICW</sequence>
<evidence type="ECO:0000313" key="4">
    <source>
        <dbReference type="EMBL" id="MBC3442432.1"/>
    </source>
</evidence>
<reference evidence="4" key="1">
    <citation type="journal article" date="2020" name="Microorganisms">
        <title>Reliable Identification of Environmental Pseudomonas Isolates Using the rpoD Gene.</title>
        <authorList>
            <consortium name="The Broad Institute Genome Sequencing Platform"/>
            <person name="Girard L."/>
            <person name="Lood C."/>
            <person name="Rokni-Zadeh H."/>
            <person name="van Noort V."/>
            <person name="Lavigne R."/>
            <person name="De Mot R."/>
        </authorList>
    </citation>
    <scope>NUCLEOTIDE SEQUENCE</scope>
    <source>
        <strain evidence="4">SWRI10</strain>
    </source>
</reference>
<dbReference type="SMART" id="SM00331">
    <property type="entry name" value="PP2C_SIG"/>
    <property type="match status" value="1"/>
</dbReference>
<dbReference type="Gene3D" id="3.30.565.10">
    <property type="entry name" value="Histidine kinase-like ATPase, C-terminal domain"/>
    <property type="match status" value="1"/>
</dbReference>
<dbReference type="InterPro" id="IPR001932">
    <property type="entry name" value="PPM-type_phosphatase-like_dom"/>
</dbReference>
<dbReference type="RefSeq" id="WP_186555978.1">
    <property type="nucleotide sequence ID" value="NZ_JABWRE020000001.1"/>
</dbReference>
<dbReference type="EMBL" id="JABWRE020000001">
    <property type="protein sequence ID" value="MBV4535172.1"/>
    <property type="molecule type" value="Genomic_DNA"/>
</dbReference>
<dbReference type="SUPFAM" id="SSF55874">
    <property type="entry name" value="ATPase domain of HSP90 chaperone/DNA topoisomerase II/histidine kinase"/>
    <property type="match status" value="1"/>
</dbReference>
<feature type="modified residue" description="4-aspartylphosphate" evidence="2">
    <location>
        <position position="57"/>
    </location>
</feature>
<proteinExistence type="predicted"/>
<dbReference type="PROSITE" id="PS50110">
    <property type="entry name" value="RESPONSE_REGULATORY"/>
    <property type="match status" value="1"/>
</dbReference>
<protein>
    <submittedName>
        <fullName evidence="4">Fused response regulator/phosphatase</fullName>
    </submittedName>
</protein>
<reference evidence="5" key="3">
    <citation type="submission" date="2021-06" db="EMBL/GenBank/DDBJ databases">
        <title>Updating the genus Pseudomonas: Description of 43 new species and partition of the Pseudomonas putida group.</title>
        <authorList>
            <person name="Girard L."/>
            <person name="Lood C."/>
            <person name="Vandamme P."/>
            <person name="Rokni-Zadeh H."/>
            <person name="Van Noort V."/>
            <person name="Hofte M."/>
            <person name="Lavigne R."/>
            <person name="De Mot R."/>
        </authorList>
    </citation>
    <scope>NUCLEOTIDE SEQUENCE</scope>
    <source>
        <strain evidence="5">SWRI10</strain>
    </source>
</reference>
<organism evidence="4">
    <name type="scientific">Pseudomonas urmiensis</name>
    <dbReference type="NCBI Taxonomy" id="2745493"/>
    <lineage>
        <taxon>Bacteria</taxon>
        <taxon>Pseudomonadati</taxon>
        <taxon>Pseudomonadota</taxon>
        <taxon>Gammaproteobacteria</taxon>
        <taxon>Pseudomonadales</taxon>
        <taxon>Pseudomonadaceae</taxon>
        <taxon>Pseudomonas</taxon>
    </lineage>
</organism>
<comment type="caution">
    <text evidence="4">The sequence shown here is derived from an EMBL/GenBank/DDBJ whole genome shotgun (WGS) entry which is preliminary data.</text>
</comment>
<dbReference type="SUPFAM" id="SSF52172">
    <property type="entry name" value="CheY-like"/>
    <property type="match status" value="1"/>
</dbReference>
<dbReference type="AlphaFoldDB" id="A0A923JVN9"/>
<reference evidence="4" key="2">
    <citation type="submission" date="2020-07" db="EMBL/GenBank/DDBJ databases">
        <authorList>
            <person name="Lood C."/>
            <person name="Girard L."/>
        </authorList>
    </citation>
    <scope>NUCLEOTIDE SEQUENCE</scope>
    <source>
        <strain evidence="4">SWRI10</strain>
    </source>
</reference>
<dbReference type="Gene3D" id="3.60.40.10">
    <property type="entry name" value="PPM-type phosphatase domain"/>
    <property type="match status" value="1"/>
</dbReference>
<gene>
    <name evidence="5" type="ORF">HU737_004180</name>
    <name evidence="4" type="ORF">HU737_17210</name>
</gene>
<keyword evidence="1" id="KW-0378">Hydrolase</keyword>
<dbReference type="Proteomes" id="UP000599879">
    <property type="component" value="Unassembled WGS sequence"/>
</dbReference>
<dbReference type="GO" id="GO:0000160">
    <property type="term" value="P:phosphorelay signal transduction system"/>
    <property type="evidence" value="ECO:0007669"/>
    <property type="project" value="InterPro"/>
</dbReference>
<evidence type="ECO:0000259" key="3">
    <source>
        <dbReference type="PROSITE" id="PS50110"/>
    </source>
</evidence>
<evidence type="ECO:0000256" key="1">
    <source>
        <dbReference type="ARBA" id="ARBA00022801"/>
    </source>
</evidence>
<dbReference type="Gene3D" id="3.40.50.2300">
    <property type="match status" value="1"/>
</dbReference>
<dbReference type="Pfam" id="PF00072">
    <property type="entry name" value="Response_reg"/>
    <property type="match status" value="1"/>
</dbReference>
<dbReference type="InterPro" id="IPR052016">
    <property type="entry name" value="Bact_Sigma-Reg"/>
</dbReference>
<dbReference type="EMBL" id="JABWRE010000013">
    <property type="protein sequence ID" value="MBC3442432.1"/>
    <property type="molecule type" value="Genomic_DNA"/>
</dbReference>
<evidence type="ECO:0000313" key="5">
    <source>
        <dbReference type="EMBL" id="MBV4535172.1"/>
    </source>
</evidence>
<dbReference type="InterPro" id="IPR011006">
    <property type="entry name" value="CheY-like_superfamily"/>
</dbReference>
<dbReference type="InterPro" id="IPR036890">
    <property type="entry name" value="HATPase_C_sf"/>
</dbReference>
<dbReference type="PANTHER" id="PTHR43156">
    <property type="entry name" value="STAGE II SPORULATION PROTEIN E-RELATED"/>
    <property type="match status" value="1"/>
</dbReference>